<comment type="caution">
    <text evidence="1">The sequence shown here is derived from an EMBL/GenBank/DDBJ whole genome shotgun (WGS) entry which is preliminary data.</text>
</comment>
<evidence type="ECO:0000313" key="1">
    <source>
        <dbReference type="EMBL" id="MBE9039608.1"/>
    </source>
</evidence>
<reference evidence="1" key="1">
    <citation type="submission" date="2020-10" db="EMBL/GenBank/DDBJ databases">
        <authorList>
            <person name="Castelo-Branco R."/>
            <person name="Eusebio N."/>
            <person name="Adriana R."/>
            <person name="Vieira A."/>
            <person name="Brugerolle De Fraissinette N."/>
            <person name="Rezende De Castro R."/>
            <person name="Schneider M.P."/>
            <person name="Vasconcelos V."/>
            <person name="Leao P.N."/>
        </authorList>
    </citation>
    <scope>NUCLEOTIDE SEQUENCE</scope>
    <source>
        <strain evidence="1">LEGE 11467</strain>
    </source>
</reference>
<evidence type="ECO:0000313" key="2">
    <source>
        <dbReference type="Proteomes" id="UP000621799"/>
    </source>
</evidence>
<proteinExistence type="predicted"/>
<dbReference type="Proteomes" id="UP000621799">
    <property type="component" value="Unassembled WGS sequence"/>
</dbReference>
<organism evidence="1 2">
    <name type="scientific">Zarconia navalis LEGE 11467</name>
    <dbReference type="NCBI Taxonomy" id="1828826"/>
    <lineage>
        <taxon>Bacteria</taxon>
        <taxon>Bacillati</taxon>
        <taxon>Cyanobacteriota</taxon>
        <taxon>Cyanophyceae</taxon>
        <taxon>Oscillatoriophycideae</taxon>
        <taxon>Oscillatoriales</taxon>
        <taxon>Oscillatoriales incertae sedis</taxon>
        <taxon>Zarconia</taxon>
        <taxon>Zarconia navalis</taxon>
    </lineage>
</organism>
<keyword evidence="2" id="KW-1185">Reference proteome</keyword>
<dbReference type="RefSeq" id="WP_264319868.1">
    <property type="nucleotide sequence ID" value="NZ_JADEXN010000019.1"/>
</dbReference>
<dbReference type="EMBL" id="JADEXN010000019">
    <property type="protein sequence ID" value="MBE9039608.1"/>
    <property type="molecule type" value="Genomic_DNA"/>
</dbReference>
<name>A0A928Z7E8_9CYAN</name>
<gene>
    <name evidence="1" type="ORF">IQ235_02205</name>
</gene>
<protein>
    <submittedName>
        <fullName evidence="1">Uncharacterized protein</fullName>
    </submittedName>
</protein>
<sequence length="97" mass="11117">MALGRNQKLATFKCDRQIWDRFLARAAENGTSGAELCKWFVSAYVSGEIDPRQHLEDADVERLADGLDKRLAPIYRRLNEFNDRLGKSSEKVTILYP</sequence>
<accession>A0A928Z7E8</accession>
<dbReference type="AlphaFoldDB" id="A0A928Z7E8"/>